<dbReference type="KEGG" id="saal:L336_0520"/>
<protein>
    <submittedName>
        <fullName evidence="13">Putative 60 kDa inner membrane insertion protein</fullName>
    </submittedName>
</protein>
<evidence type="ECO:0000313" key="14">
    <source>
        <dbReference type="Proteomes" id="UP000013893"/>
    </source>
</evidence>
<evidence type="ECO:0000256" key="3">
    <source>
        <dbReference type="ARBA" id="ARBA00022475"/>
    </source>
</evidence>
<accession>R4PMV6</accession>
<keyword evidence="6 11" id="KW-1133">Transmembrane helix</keyword>
<dbReference type="CDD" id="cd20070">
    <property type="entry name" value="5TM_YidC_Alb3"/>
    <property type="match status" value="1"/>
</dbReference>
<feature type="transmembrane region" description="Helical" evidence="11">
    <location>
        <begin position="26"/>
        <end position="45"/>
    </location>
</feature>
<evidence type="ECO:0000256" key="10">
    <source>
        <dbReference type="SAM" id="MobiDB-lite"/>
    </source>
</evidence>
<dbReference type="EMBL" id="CP005957">
    <property type="protein sequence ID" value="AGL62224.1"/>
    <property type="molecule type" value="Genomic_DNA"/>
</dbReference>
<organism evidence="13 14">
    <name type="scientific">Candidatus Saccharimonas aalborgensis</name>
    <dbReference type="NCBI Taxonomy" id="1332188"/>
    <lineage>
        <taxon>Bacteria</taxon>
        <taxon>Candidatus Saccharimonadota</taxon>
        <taxon>Candidatus Saccharimonadia</taxon>
        <taxon>Candidatus Saccharimonadales</taxon>
        <taxon>Candidatus Saccharimonadaceae</taxon>
        <taxon>Candidatus Saccharimonas</taxon>
    </lineage>
</organism>
<evidence type="ECO:0000256" key="6">
    <source>
        <dbReference type="ARBA" id="ARBA00022989"/>
    </source>
</evidence>
<feature type="transmembrane region" description="Helical" evidence="11">
    <location>
        <begin position="95"/>
        <end position="119"/>
    </location>
</feature>
<keyword evidence="3" id="KW-1003">Cell membrane</keyword>
<dbReference type="STRING" id="1332188.L336_0520"/>
<feature type="transmembrane region" description="Helical" evidence="11">
    <location>
        <begin position="230"/>
        <end position="249"/>
    </location>
</feature>
<feature type="region of interest" description="Disordered" evidence="10">
    <location>
        <begin position="278"/>
        <end position="312"/>
    </location>
</feature>
<dbReference type="GO" id="GO:0015031">
    <property type="term" value="P:protein transport"/>
    <property type="evidence" value="ECO:0007669"/>
    <property type="project" value="UniProtKB-KW"/>
</dbReference>
<evidence type="ECO:0000313" key="13">
    <source>
        <dbReference type="EMBL" id="AGL62224.1"/>
    </source>
</evidence>
<dbReference type="NCBIfam" id="TIGR03592">
    <property type="entry name" value="yidC_oxa1_cterm"/>
    <property type="match status" value="1"/>
</dbReference>
<dbReference type="HOGENOM" id="CLU_036138_4_2_0"/>
<keyword evidence="14" id="KW-1185">Reference proteome</keyword>
<keyword evidence="8" id="KW-0143">Chaperone</keyword>
<evidence type="ECO:0000256" key="5">
    <source>
        <dbReference type="ARBA" id="ARBA00022927"/>
    </source>
</evidence>
<evidence type="ECO:0000256" key="1">
    <source>
        <dbReference type="ARBA" id="ARBA00004651"/>
    </source>
</evidence>
<feature type="domain" description="Membrane insertase YidC/Oxa/ALB C-terminal" evidence="12">
    <location>
        <begin position="26"/>
        <end position="261"/>
    </location>
</feature>
<keyword evidence="7 11" id="KW-0472">Membrane</keyword>
<comment type="similarity">
    <text evidence="9">Belongs to the OXA1/ALB3/YidC family.</text>
</comment>
<dbReference type="Proteomes" id="UP000013893">
    <property type="component" value="Chromosome"/>
</dbReference>
<gene>
    <name evidence="13" type="ORF">L336_0520</name>
</gene>
<evidence type="ECO:0000256" key="11">
    <source>
        <dbReference type="SAM" id="Phobius"/>
    </source>
</evidence>
<reference evidence="13 14" key="1">
    <citation type="journal article" date="2013" name="Nat. Biotechnol.">
        <title>Genome sequences of rare, uncultured bacteria obtained by differential coverage binning of multiple metagenomes.</title>
        <authorList>
            <person name="Albertsen M."/>
            <person name="Hugenholtz P."/>
            <person name="Skarshewski A."/>
            <person name="Nielsen K.L."/>
            <person name="Tyson G.W."/>
            <person name="Nielsen P.H."/>
        </authorList>
    </citation>
    <scope>NUCLEOTIDE SEQUENCE [LARGE SCALE GENOMIC DNA]</scope>
    <source>
        <strain evidence="13">TM71</strain>
    </source>
</reference>
<dbReference type="PANTHER" id="PTHR12428:SF65">
    <property type="entry name" value="CYTOCHROME C OXIDASE ASSEMBLY PROTEIN COX18, MITOCHONDRIAL"/>
    <property type="match status" value="1"/>
</dbReference>
<dbReference type="InterPro" id="IPR028055">
    <property type="entry name" value="YidC/Oxa/ALB_C"/>
</dbReference>
<dbReference type="PANTHER" id="PTHR12428">
    <property type="entry name" value="OXA1"/>
    <property type="match status" value="1"/>
</dbReference>
<feature type="transmembrane region" description="Helical" evidence="11">
    <location>
        <begin position="168"/>
        <end position="185"/>
    </location>
</feature>
<evidence type="ECO:0000256" key="4">
    <source>
        <dbReference type="ARBA" id="ARBA00022692"/>
    </source>
</evidence>
<comment type="subcellular location">
    <subcellularLocation>
        <location evidence="1">Cell membrane</location>
        <topology evidence="1">Multi-pass membrane protein</topology>
    </subcellularLocation>
    <subcellularLocation>
        <location evidence="9">Membrane</location>
        <topology evidence="9">Multi-pass membrane protein</topology>
    </subcellularLocation>
</comment>
<dbReference type="GO" id="GO:0051205">
    <property type="term" value="P:protein insertion into membrane"/>
    <property type="evidence" value="ECO:0007669"/>
    <property type="project" value="TreeGrafter"/>
</dbReference>
<proteinExistence type="inferred from homology"/>
<evidence type="ECO:0000256" key="8">
    <source>
        <dbReference type="ARBA" id="ARBA00023186"/>
    </source>
</evidence>
<sequence>MFEDVIVKPILNALVLLYSIVPGGDFGVAIILFTILIRTLMYPLVRSQLHQSRTMHKLQPELAKIKARAAGDKQQEASQMMDLYKRYGISPFRSILILIIQLPIFIGLYQVIQVFTLHINQLAHYTYPFVQQIPSVKAIIDTPASFNNTMLGVIDLTKTTFGNHGVDYILLLLAFISAATQYILTKQTMPQSTVKKKFRDIVAEAAEGKSTNQTDMNAAMMSGMAKFMPAMMFLIMISLPGALALYYTVSNLVAVAQQHYLLSKDTEELEIIADENPIKASKKIPKSSPPRKTEEAHITRIKANDTRRKKEK</sequence>
<dbReference type="AlphaFoldDB" id="R4PMV6"/>
<feature type="compositionally biased region" description="Basic and acidic residues" evidence="10">
    <location>
        <begin position="291"/>
        <end position="312"/>
    </location>
</feature>
<keyword evidence="4 9" id="KW-0812">Transmembrane</keyword>
<dbReference type="RefSeq" id="WP_015641674.1">
    <property type="nucleotide sequence ID" value="NC_021219.1"/>
</dbReference>
<keyword evidence="5" id="KW-0653">Protein transport</keyword>
<evidence type="ECO:0000259" key="12">
    <source>
        <dbReference type="Pfam" id="PF02096"/>
    </source>
</evidence>
<evidence type="ECO:0000256" key="9">
    <source>
        <dbReference type="RuleBase" id="RU003945"/>
    </source>
</evidence>
<evidence type="ECO:0000256" key="7">
    <source>
        <dbReference type="ARBA" id="ARBA00023136"/>
    </source>
</evidence>
<dbReference type="GO" id="GO:0005886">
    <property type="term" value="C:plasma membrane"/>
    <property type="evidence" value="ECO:0007669"/>
    <property type="project" value="UniProtKB-SubCell"/>
</dbReference>
<evidence type="ECO:0000256" key="2">
    <source>
        <dbReference type="ARBA" id="ARBA00022448"/>
    </source>
</evidence>
<dbReference type="GO" id="GO:0032977">
    <property type="term" value="F:membrane insertase activity"/>
    <property type="evidence" value="ECO:0007669"/>
    <property type="project" value="InterPro"/>
</dbReference>
<keyword evidence="2" id="KW-0813">Transport</keyword>
<dbReference type="InterPro" id="IPR001708">
    <property type="entry name" value="YidC/ALB3/OXA1/COX18"/>
</dbReference>
<dbReference type="Pfam" id="PF02096">
    <property type="entry name" value="60KD_IMP"/>
    <property type="match status" value="1"/>
</dbReference>
<name>R4PMV6_9BACT</name>
<dbReference type="InterPro" id="IPR047196">
    <property type="entry name" value="YidC_ALB_C"/>
</dbReference>